<feature type="domain" description="Pyruvate carboxyltransferase" evidence="4">
    <location>
        <begin position="5"/>
        <end position="272"/>
    </location>
</feature>
<dbReference type="PANTHER" id="PTHR42738">
    <property type="entry name" value="HYDROXYMETHYLGLUTARYL-COA LYASE"/>
    <property type="match status" value="1"/>
</dbReference>
<dbReference type="GO" id="GO:0046872">
    <property type="term" value="F:metal ion binding"/>
    <property type="evidence" value="ECO:0007669"/>
    <property type="project" value="UniProtKB-KW"/>
</dbReference>
<dbReference type="EC" id="4.1.3.4" evidence="5"/>
<dbReference type="PROSITE" id="PS50991">
    <property type="entry name" value="PYR_CT"/>
    <property type="match status" value="1"/>
</dbReference>
<accession>A0A839EDV5</accession>
<name>A0A839EDV5_9MICO</name>
<evidence type="ECO:0000256" key="1">
    <source>
        <dbReference type="ARBA" id="ARBA00009405"/>
    </source>
</evidence>
<evidence type="ECO:0000313" key="5">
    <source>
        <dbReference type="EMBL" id="MBA8847505.1"/>
    </source>
</evidence>
<dbReference type="GO" id="GO:0006552">
    <property type="term" value="P:L-leucine catabolic process"/>
    <property type="evidence" value="ECO:0007669"/>
    <property type="project" value="TreeGrafter"/>
</dbReference>
<dbReference type="GO" id="GO:0004419">
    <property type="term" value="F:hydroxymethylglutaryl-CoA lyase activity"/>
    <property type="evidence" value="ECO:0007669"/>
    <property type="project" value="UniProtKB-EC"/>
</dbReference>
<comment type="caution">
    <text evidence="5">The sequence shown here is derived from an EMBL/GenBank/DDBJ whole genome shotgun (WGS) entry which is preliminary data.</text>
</comment>
<dbReference type="InterPro" id="IPR000891">
    <property type="entry name" value="PYR_CT"/>
</dbReference>
<dbReference type="Pfam" id="PF00682">
    <property type="entry name" value="HMGL-like"/>
    <property type="match status" value="1"/>
</dbReference>
<dbReference type="Gene3D" id="3.20.20.70">
    <property type="entry name" value="Aldolase class I"/>
    <property type="match status" value="1"/>
</dbReference>
<organism evidence="5 6">
    <name type="scientific">Microcella alkalica</name>
    <dbReference type="NCBI Taxonomy" id="355930"/>
    <lineage>
        <taxon>Bacteria</taxon>
        <taxon>Bacillati</taxon>
        <taxon>Actinomycetota</taxon>
        <taxon>Actinomycetes</taxon>
        <taxon>Micrococcales</taxon>
        <taxon>Microbacteriaceae</taxon>
        <taxon>Microcella</taxon>
    </lineage>
</organism>
<gene>
    <name evidence="5" type="ORF">FHX53_001090</name>
</gene>
<evidence type="ECO:0000313" key="6">
    <source>
        <dbReference type="Proteomes" id="UP000585905"/>
    </source>
</evidence>
<comment type="similarity">
    <text evidence="1">Belongs to the HMG-CoA lyase family.</text>
</comment>
<dbReference type="PANTHER" id="PTHR42738:SF7">
    <property type="entry name" value="HYDROXYMETHYLGLUTARYL-COA LYASE"/>
    <property type="match status" value="1"/>
</dbReference>
<proteinExistence type="inferred from homology"/>
<dbReference type="CDD" id="cd07938">
    <property type="entry name" value="DRE_TIM_HMGL"/>
    <property type="match status" value="1"/>
</dbReference>
<evidence type="ECO:0000256" key="2">
    <source>
        <dbReference type="ARBA" id="ARBA00022723"/>
    </source>
</evidence>
<dbReference type="AlphaFoldDB" id="A0A839EDV5"/>
<dbReference type="SUPFAM" id="SSF51569">
    <property type="entry name" value="Aldolase"/>
    <property type="match status" value="1"/>
</dbReference>
<reference evidence="5 6" key="1">
    <citation type="submission" date="2020-07" db="EMBL/GenBank/DDBJ databases">
        <title>Sequencing the genomes of 1000 actinobacteria strains.</title>
        <authorList>
            <person name="Klenk H.-P."/>
        </authorList>
    </citation>
    <scope>NUCLEOTIDE SEQUENCE [LARGE SCALE GENOMIC DNA]</scope>
    <source>
        <strain evidence="5 6">DSM 19663</strain>
    </source>
</reference>
<protein>
    <submittedName>
        <fullName evidence="5">Hydroxymethylglutaryl-CoA lyase</fullName>
        <ecNumber evidence="5">4.1.3.4</ecNumber>
    </submittedName>
</protein>
<dbReference type="InterPro" id="IPR013785">
    <property type="entry name" value="Aldolase_TIM"/>
</dbReference>
<evidence type="ECO:0000256" key="3">
    <source>
        <dbReference type="ARBA" id="ARBA00023239"/>
    </source>
</evidence>
<keyword evidence="3 5" id="KW-0456">Lyase</keyword>
<keyword evidence="2" id="KW-0479">Metal-binding</keyword>
<sequence length="298" mass="30329">MSAPVELIDVTPRDGLQNEATVLSPTARAELVRRIIATGARRIEAVSFVRDDLVPAMAGAEEVLAGIGPHVGVTIAGLVLNARGMQRAADAGVDEVNFVIPATDAFAQANQNSSVAGLMTELGAAARVAADAAIPLTVTIAVAFGCPFAGVVPPDAVARIAKHVTGSFGVAELALADTIGVATPWQVRETFHAVAAETTVPLRAHFHDTRRTALANVFAALGEGVQRFDASLAGLGGCPFAPGAAGNVAMEDLAWMLDRAELKHGISVSAALEAGRAVAAQLGVAPRSAIAGAGPFPR</sequence>
<keyword evidence="6" id="KW-1185">Reference proteome</keyword>
<dbReference type="NCBIfam" id="NF004283">
    <property type="entry name" value="PRK05692.1"/>
    <property type="match status" value="1"/>
</dbReference>
<dbReference type="Proteomes" id="UP000585905">
    <property type="component" value="Unassembled WGS sequence"/>
</dbReference>
<dbReference type="RefSeq" id="WP_182490336.1">
    <property type="nucleotide sequence ID" value="NZ_BAAAOV010000010.1"/>
</dbReference>
<dbReference type="EMBL" id="JACGWX010000002">
    <property type="protein sequence ID" value="MBA8847505.1"/>
    <property type="molecule type" value="Genomic_DNA"/>
</dbReference>
<evidence type="ECO:0000259" key="4">
    <source>
        <dbReference type="PROSITE" id="PS50991"/>
    </source>
</evidence>
<dbReference type="InterPro" id="IPR043594">
    <property type="entry name" value="HMGL"/>
</dbReference>
<dbReference type="GO" id="GO:0046951">
    <property type="term" value="P:ketone body biosynthetic process"/>
    <property type="evidence" value="ECO:0007669"/>
    <property type="project" value="TreeGrafter"/>
</dbReference>